<dbReference type="EMBL" id="UFQB01000018">
    <property type="protein sequence ID" value="SSW69010.1"/>
    <property type="molecule type" value="Genomic_DNA"/>
</dbReference>
<dbReference type="SUPFAM" id="SSF103378">
    <property type="entry name" value="2-methylcitrate dehydratase PrpD"/>
    <property type="match status" value="1"/>
</dbReference>
<dbReference type="InterPro" id="IPR042188">
    <property type="entry name" value="MmgE/PrpD_sf_2"/>
</dbReference>
<dbReference type="InterPro" id="IPR036148">
    <property type="entry name" value="MmgE/PrpD_sf"/>
</dbReference>
<name>A0A446CMB2_9BURK</name>
<comment type="similarity">
    <text evidence="1">Belongs to the PrpD family.</text>
</comment>
<keyword evidence="4" id="KW-0456">Lyase</keyword>
<accession>A0A446CMB2</accession>
<evidence type="ECO:0000313" key="5">
    <source>
        <dbReference type="Proteomes" id="UP000289184"/>
    </source>
</evidence>
<dbReference type="Pfam" id="PF19305">
    <property type="entry name" value="MmgE_PrpD_C"/>
    <property type="match status" value="1"/>
</dbReference>
<evidence type="ECO:0000256" key="1">
    <source>
        <dbReference type="ARBA" id="ARBA00006174"/>
    </source>
</evidence>
<feature type="domain" description="MmgE/PrpD N-terminal" evidence="2">
    <location>
        <begin position="5"/>
        <end position="245"/>
    </location>
</feature>
<reference evidence="4 5" key="1">
    <citation type="submission" date="2018-07" db="EMBL/GenBank/DDBJ databases">
        <authorList>
            <person name="Peeters C."/>
        </authorList>
    </citation>
    <scope>NUCLEOTIDE SEQUENCE [LARGE SCALE GENOMIC DNA]</scope>
    <source>
        <strain evidence="4 5">LMG 3411</strain>
    </source>
</reference>
<dbReference type="GO" id="GO:0047547">
    <property type="term" value="F:2-methylcitrate dehydratase activity"/>
    <property type="evidence" value="ECO:0007669"/>
    <property type="project" value="UniProtKB-EC"/>
</dbReference>
<feature type="domain" description="MmgE/PrpD C-terminal" evidence="3">
    <location>
        <begin position="268"/>
        <end position="428"/>
    </location>
</feature>
<evidence type="ECO:0000313" key="4">
    <source>
        <dbReference type="EMBL" id="SSW69010.1"/>
    </source>
</evidence>
<dbReference type="Gene3D" id="1.10.4100.10">
    <property type="entry name" value="2-methylcitrate dehydratase PrpD"/>
    <property type="match status" value="1"/>
</dbReference>
<dbReference type="EC" id="4.2.1.79" evidence="4"/>
<dbReference type="PANTHER" id="PTHR16943">
    <property type="entry name" value="2-METHYLCITRATE DEHYDRATASE-RELATED"/>
    <property type="match status" value="1"/>
</dbReference>
<evidence type="ECO:0000259" key="3">
    <source>
        <dbReference type="Pfam" id="PF19305"/>
    </source>
</evidence>
<proteinExistence type="inferred from homology"/>
<dbReference type="PANTHER" id="PTHR16943:SF8">
    <property type="entry name" value="2-METHYLCITRATE DEHYDRATASE"/>
    <property type="match status" value="1"/>
</dbReference>
<dbReference type="RefSeq" id="WP_129529051.1">
    <property type="nucleotide sequence ID" value="NZ_UFQB01000018.1"/>
</dbReference>
<gene>
    <name evidence="4" type="primary">prpD2</name>
    <name evidence="4" type="ORF">AGI3411_03935</name>
</gene>
<dbReference type="OrthoDB" id="8680281at2"/>
<keyword evidence="5" id="KW-1185">Reference proteome</keyword>
<dbReference type="InterPro" id="IPR005656">
    <property type="entry name" value="MmgE_PrpD"/>
</dbReference>
<evidence type="ECO:0000259" key="2">
    <source>
        <dbReference type="Pfam" id="PF03972"/>
    </source>
</evidence>
<dbReference type="Gene3D" id="3.30.1330.120">
    <property type="entry name" value="2-methylcitrate dehydratase PrpD"/>
    <property type="match status" value="1"/>
</dbReference>
<dbReference type="InterPro" id="IPR045337">
    <property type="entry name" value="MmgE_PrpD_C"/>
</dbReference>
<organism evidence="4 5">
    <name type="scientific">Achromobacter agilis</name>
    <dbReference type="NCBI Taxonomy" id="1353888"/>
    <lineage>
        <taxon>Bacteria</taxon>
        <taxon>Pseudomonadati</taxon>
        <taxon>Pseudomonadota</taxon>
        <taxon>Betaproteobacteria</taxon>
        <taxon>Burkholderiales</taxon>
        <taxon>Alcaligenaceae</taxon>
        <taxon>Achromobacter</taxon>
    </lineage>
</organism>
<dbReference type="Proteomes" id="UP000289184">
    <property type="component" value="Unassembled WGS sequence"/>
</dbReference>
<dbReference type="InterPro" id="IPR042183">
    <property type="entry name" value="MmgE/PrpD_sf_1"/>
</dbReference>
<dbReference type="InterPro" id="IPR045336">
    <property type="entry name" value="MmgE_PrpD_N"/>
</dbReference>
<sequence>MTPSEQIGAFAAAFDAEALTPALRHDCARSLLDTYAVGVAGKNEPASARALAYLATLGAGSGASLWGCAGRAAPEAAAFYNGVAAHVLDYDDVTSPLRGHPSVVLWPALTALAQADGIAMGRLQSAYVVGFEVMCKLAKAAAVDAYAKGWHVTASIGIIGAAAACTHLLALDAEQTAHAIGIAVAQAAGTRANFGSDAKSFQAGHANAAAIRAARLAQAGFTSSPDAMDAQQGYAALYGQGQDLSAALATLGAVPLELATSGLEVKKYPLCYATHRTLDGLLDLHAEHGIALADVERVEIETSPGALVPLIHHRPTTGLQGKFSLEYAVAAALLDGHIGLATFTDEAVQRPAIQAFLPFVLGRSTPGDSILPRWALVRLYTRDGQRIERKVDALRGSAALPLTDEALMAKAMDCYGWVGFQADAGAQLAIASDPAARVEDFLSIARHEK</sequence>
<dbReference type="Pfam" id="PF03972">
    <property type="entry name" value="MmgE_PrpD_N"/>
    <property type="match status" value="1"/>
</dbReference>
<dbReference type="AlphaFoldDB" id="A0A446CMB2"/>
<protein>
    <submittedName>
        <fullName evidence="4">2-methylcitrate dehydratase 2</fullName>
        <ecNumber evidence="4">4.2.1.79</ecNumber>
    </submittedName>
</protein>